<dbReference type="AlphaFoldDB" id="A0A839EKZ1"/>
<dbReference type="RefSeq" id="WP_182548725.1">
    <property type="nucleotide sequence ID" value="NZ_JACGXN010000001.1"/>
</dbReference>
<dbReference type="PROSITE" id="PS51257">
    <property type="entry name" value="PROKAR_LIPOPROTEIN"/>
    <property type="match status" value="1"/>
</dbReference>
<name>A0A839EKZ1_9HYPH</name>
<evidence type="ECO:0000313" key="2">
    <source>
        <dbReference type="EMBL" id="MBA8878156.1"/>
    </source>
</evidence>
<proteinExistence type="predicted"/>
<gene>
    <name evidence="2" type="ORF">FHW16_001838</name>
</gene>
<evidence type="ECO:0000256" key="1">
    <source>
        <dbReference type="SAM" id="SignalP"/>
    </source>
</evidence>
<comment type="caution">
    <text evidence="2">The sequence shown here is derived from an EMBL/GenBank/DDBJ whole genome shotgun (WGS) entry which is preliminary data.</text>
</comment>
<dbReference type="EMBL" id="JACGXN010000001">
    <property type="protein sequence ID" value="MBA8878156.1"/>
    <property type="molecule type" value="Genomic_DNA"/>
</dbReference>
<accession>A0A839EKZ1</accession>
<dbReference type="Proteomes" id="UP000549052">
    <property type="component" value="Unassembled WGS sequence"/>
</dbReference>
<keyword evidence="1" id="KW-0732">Signal</keyword>
<keyword evidence="3" id="KW-1185">Reference proteome</keyword>
<reference evidence="2 3" key="1">
    <citation type="submission" date="2020-07" db="EMBL/GenBank/DDBJ databases">
        <title>Genomic Encyclopedia of Type Strains, Phase IV (KMG-V): Genome sequencing to study the core and pangenomes of soil and plant-associated prokaryotes.</title>
        <authorList>
            <person name="Whitman W."/>
        </authorList>
    </citation>
    <scope>NUCLEOTIDE SEQUENCE [LARGE SCALE GENOMIC DNA]</scope>
    <source>
        <strain evidence="2 3">AN3</strain>
    </source>
</reference>
<protein>
    <submittedName>
        <fullName evidence="2">Uncharacterized protein YcfJ</fullName>
    </submittedName>
</protein>
<organism evidence="2 3">
    <name type="scientific">Phyllobacterium myrsinacearum</name>
    <dbReference type="NCBI Taxonomy" id="28101"/>
    <lineage>
        <taxon>Bacteria</taxon>
        <taxon>Pseudomonadati</taxon>
        <taxon>Pseudomonadota</taxon>
        <taxon>Alphaproteobacteria</taxon>
        <taxon>Hyphomicrobiales</taxon>
        <taxon>Phyllobacteriaceae</taxon>
        <taxon>Phyllobacterium</taxon>
    </lineage>
</organism>
<sequence length="98" mass="9433">MLKSLSTVAVAAILAFSVAGCTTSEQRTAGYGVGGAALGALAGGAIGGGRGALAGAAIGGVGGVAVGAATANNNGGGRRYCTYENRYGERYRAPCRGY</sequence>
<feature type="chain" id="PRO_5032294403" evidence="1">
    <location>
        <begin position="20"/>
        <end position="98"/>
    </location>
</feature>
<feature type="signal peptide" evidence="1">
    <location>
        <begin position="1"/>
        <end position="19"/>
    </location>
</feature>
<evidence type="ECO:0000313" key="3">
    <source>
        <dbReference type="Proteomes" id="UP000549052"/>
    </source>
</evidence>